<dbReference type="InterPro" id="IPR005618">
    <property type="entry name" value="OMPW"/>
</dbReference>
<dbReference type="Pfam" id="PF03922">
    <property type="entry name" value="OmpW"/>
    <property type="match status" value="1"/>
</dbReference>
<dbReference type="InterPro" id="IPR011250">
    <property type="entry name" value="OMP/PagP_B-barrel"/>
</dbReference>
<evidence type="ECO:0000256" key="2">
    <source>
        <dbReference type="SAM" id="SignalP"/>
    </source>
</evidence>
<dbReference type="RefSeq" id="WP_354441852.1">
    <property type="nucleotide sequence ID" value="NZ_JBEPSH010000002.1"/>
</dbReference>
<dbReference type="Proteomes" id="UP001549320">
    <property type="component" value="Unassembled WGS sequence"/>
</dbReference>
<dbReference type="SUPFAM" id="SSF56925">
    <property type="entry name" value="OMPA-like"/>
    <property type="match status" value="1"/>
</dbReference>
<gene>
    <name evidence="3" type="ORF">ABIE13_001119</name>
</gene>
<evidence type="ECO:0000256" key="1">
    <source>
        <dbReference type="ARBA" id="ARBA00004442"/>
    </source>
</evidence>
<feature type="signal peptide" evidence="2">
    <location>
        <begin position="1"/>
        <end position="25"/>
    </location>
</feature>
<keyword evidence="4" id="KW-1185">Reference proteome</keyword>
<comment type="subcellular location">
    <subcellularLocation>
        <location evidence="1">Cell outer membrane</location>
    </subcellularLocation>
</comment>
<evidence type="ECO:0000313" key="3">
    <source>
        <dbReference type="EMBL" id="MET4576019.1"/>
    </source>
</evidence>
<feature type="chain" id="PRO_5047497854" evidence="2">
    <location>
        <begin position="26"/>
        <end position="226"/>
    </location>
</feature>
<evidence type="ECO:0000313" key="4">
    <source>
        <dbReference type="Proteomes" id="UP001549320"/>
    </source>
</evidence>
<keyword evidence="2" id="KW-0732">Signal</keyword>
<sequence>MKKIRTISLSLAALAAMTVAGGAFAQSAGTFQVRLGAIHIAPSVSSGDLGPPSLPGSKIDVEADTQLGGGITYMVTDNIALDVPLALPFKHRIKGDGAVAGTGELGHTRSLPMSLFGQWRFGEANAKFRPYVGGGLTYAKFYKETASNTLSSITGGSPSVPTTMSIQSKLAPTLIIGMVYSINERWFVEAMVGKTFIKTKTTLSTGQTIDARLNPTTAALSVGYRF</sequence>
<name>A0ABV2Q4Q9_9BURK</name>
<organism evidence="3 4">
    <name type="scientific">Ottowia thiooxydans</name>
    <dbReference type="NCBI Taxonomy" id="219182"/>
    <lineage>
        <taxon>Bacteria</taxon>
        <taxon>Pseudomonadati</taxon>
        <taxon>Pseudomonadota</taxon>
        <taxon>Betaproteobacteria</taxon>
        <taxon>Burkholderiales</taxon>
        <taxon>Comamonadaceae</taxon>
        <taxon>Ottowia</taxon>
    </lineage>
</organism>
<proteinExistence type="predicted"/>
<comment type="caution">
    <text evidence="3">The sequence shown here is derived from an EMBL/GenBank/DDBJ whole genome shotgun (WGS) entry which is preliminary data.</text>
</comment>
<dbReference type="PANTHER" id="PTHR36920">
    <property type="match status" value="1"/>
</dbReference>
<dbReference type="Gene3D" id="2.40.160.20">
    <property type="match status" value="1"/>
</dbReference>
<dbReference type="PANTHER" id="PTHR36920:SF1">
    <property type="entry name" value="OUTER MEMBRANE PROTEIN W"/>
    <property type="match status" value="1"/>
</dbReference>
<accession>A0ABV2Q4Q9</accession>
<dbReference type="EMBL" id="JBEPSH010000002">
    <property type="protein sequence ID" value="MET4576019.1"/>
    <property type="molecule type" value="Genomic_DNA"/>
</dbReference>
<reference evidence="3 4" key="1">
    <citation type="submission" date="2024-06" db="EMBL/GenBank/DDBJ databases">
        <title>Sorghum-associated microbial communities from plants grown in Nebraska, USA.</title>
        <authorList>
            <person name="Schachtman D."/>
        </authorList>
    </citation>
    <scope>NUCLEOTIDE SEQUENCE [LARGE SCALE GENOMIC DNA]</scope>
    <source>
        <strain evidence="3 4">2709</strain>
    </source>
</reference>
<protein>
    <submittedName>
        <fullName evidence="3">Outer membrane protein</fullName>
    </submittedName>
</protein>